<dbReference type="OrthoDB" id="9796786at2"/>
<evidence type="ECO:0000313" key="2">
    <source>
        <dbReference type="EMBL" id="PXA05533.1"/>
    </source>
</evidence>
<dbReference type="EMBL" id="QHJQ01000001">
    <property type="protein sequence ID" value="PXA05533.1"/>
    <property type="molecule type" value="Genomic_DNA"/>
</dbReference>
<proteinExistence type="predicted"/>
<comment type="caution">
    <text evidence="2">The sequence shown here is derived from an EMBL/GenBank/DDBJ whole genome shotgun (WGS) entry which is preliminary data.</text>
</comment>
<dbReference type="Gene3D" id="3.10.20.860">
    <property type="match status" value="1"/>
</dbReference>
<dbReference type="SUPFAM" id="SSF47413">
    <property type="entry name" value="lambda repressor-like DNA-binding domains"/>
    <property type="match status" value="1"/>
</dbReference>
<dbReference type="AlphaFoldDB" id="A0A317ZMR3"/>
<dbReference type="NCBIfam" id="TIGR03831">
    <property type="entry name" value="YgiT_finger"/>
    <property type="match status" value="1"/>
</dbReference>
<dbReference type="InterPro" id="IPR022453">
    <property type="entry name" value="Znf_MqsA-type"/>
</dbReference>
<dbReference type="Proteomes" id="UP000247099">
    <property type="component" value="Unassembled WGS sequence"/>
</dbReference>
<dbReference type="Pfam" id="PF15731">
    <property type="entry name" value="MqsA_antitoxin"/>
    <property type="match status" value="1"/>
</dbReference>
<dbReference type="Gene3D" id="1.10.260.40">
    <property type="entry name" value="lambda repressor-like DNA-binding domains"/>
    <property type="match status" value="1"/>
</dbReference>
<dbReference type="RefSeq" id="WP_110129612.1">
    <property type="nucleotide sequence ID" value="NZ_QHJQ01000001.1"/>
</dbReference>
<organism evidence="2 3">
    <name type="scientific">Coraliomargarita sinensis</name>
    <dbReference type="NCBI Taxonomy" id="2174842"/>
    <lineage>
        <taxon>Bacteria</taxon>
        <taxon>Pseudomonadati</taxon>
        <taxon>Verrucomicrobiota</taxon>
        <taxon>Opitutia</taxon>
        <taxon>Puniceicoccales</taxon>
        <taxon>Coraliomargaritaceae</taxon>
        <taxon>Coraliomargarita</taxon>
    </lineage>
</organism>
<dbReference type="InterPro" id="IPR032758">
    <property type="entry name" value="MqsA/HigA-2"/>
</dbReference>
<feature type="domain" description="IrrE N-terminal-like" evidence="1">
    <location>
        <begin position="319"/>
        <end position="400"/>
    </location>
</feature>
<evidence type="ECO:0000259" key="1">
    <source>
        <dbReference type="Pfam" id="PF06114"/>
    </source>
</evidence>
<keyword evidence="3" id="KW-1185">Reference proteome</keyword>
<sequence>MKNQPTNQTEIPCFECESGHLHPIKKDYTTSLEGHPEITIKSVPMLCCDQCGDVVLGDEGNRKIETQLRKLTHSLSPEDWQDFLDTYELTQREASDITGLGEKNISRWLTGKARASESISNYIRLLIAEPVAFETLKQRRFGVKTHTVPFTDKQPDVEEKKILEAIDYTKLAQIGLVETTRSPKSRRTELCQFTGHGNLVEFGQAMETYCLGQAAYKDTNQTFSTISGGLWIKIGEMAAHQTKVAPYDRKKLSDATDDLREMTQEEPHEVFKDIKERLAEAGVALVVVPIFKRSAYRGCTRLLSPTKAMIIHGLKFKNTAEFWKVLFHEIAHLLLHIETPDDVFAEYVDRQEDTREREADEWADKALIYSEDLLQFMVRHRERNPTLYDLLRFAQDMKVHPAIAAEAINRKAGKEILSYAHLRNQGLFPTLSQNEVDAMWRYSREKIVPSSN</sequence>
<protein>
    <recommendedName>
        <fullName evidence="1">IrrE N-terminal-like domain-containing protein</fullName>
    </recommendedName>
</protein>
<dbReference type="GO" id="GO:0003677">
    <property type="term" value="F:DNA binding"/>
    <property type="evidence" value="ECO:0007669"/>
    <property type="project" value="InterPro"/>
</dbReference>
<accession>A0A317ZMR3</accession>
<dbReference type="InterPro" id="IPR010359">
    <property type="entry name" value="IrrE_HExxH"/>
</dbReference>
<evidence type="ECO:0000313" key="3">
    <source>
        <dbReference type="Proteomes" id="UP000247099"/>
    </source>
</evidence>
<dbReference type="CDD" id="cd12870">
    <property type="entry name" value="MqsA"/>
    <property type="match status" value="1"/>
</dbReference>
<dbReference type="InParanoid" id="A0A317ZMR3"/>
<dbReference type="InterPro" id="IPR010982">
    <property type="entry name" value="Lambda_DNA-bd_dom_sf"/>
</dbReference>
<gene>
    <name evidence="2" type="ORF">DDZ13_01280</name>
</gene>
<dbReference type="Pfam" id="PF06114">
    <property type="entry name" value="Peptidase_M78"/>
    <property type="match status" value="1"/>
</dbReference>
<name>A0A317ZMR3_9BACT</name>
<reference evidence="2 3" key="1">
    <citation type="submission" date="2018-05" db="EMBL/GenBank/DDBJ databases">
        <title>Coraliomargarita sinensis sp. nov., isolated from a marine solar saltern.</title>
        <authorList>
            <person name="Zhou L.Y."/>
        </authorList>
    </citation>
    <scope>NUCLEOTIDE SEQUENCE [LARGE SCALE GENOMIC DNA]</scope>
    <source>
        <strain evidence="2 3">WN38</strain>
    </source>
</reference>